<keyword evidence="1" id="KW-0472">Membrane</keyword>
<dbReference type="AlphaFoldDB" id="A0A150PRY4"/>
<evidence type="ECO:0000313" key="3">
    <source>
        <dbReference type="Proteomes" id="UP000075420"/>
    </source>
</evidence>
<evidence type="ECO:0000313" key="2">
    <source>
        <dbReference type="EMBL" id="KYF58527.1"/>
    </source>
</evidence>
<dbReference type="EMBL" id="JELY01000687">
    <property type="protein sequence ID" value="KYF58527.1"/>
    <property type="molecule type" value="Genomic_DNA"/>
</dbReference>
<gene>
    <name evidence="2" type="ORF">BE08_42045</name>
</gene>
<evidence type="ECO:0000256" key="1">
    <source>
        <dbReference type="SAM" id="Phobius"/>
    </source>
</evidence>
<protein>
    <recommendedName>
        <fullName evidence="4">Ubiquinone biosynthesis protein</fullName>
    </recommendedName>
</protein>
<proteinExistence type="predicted"/>
<name>A0A150PRY4_SORCE</name>
<keyword evidence="1" id="KW-1133">Transmembrane helix</keyword>
<organism evidence="2 3">
    <name type="scientific">Sorangium cellulosum</name>
    <name type="common">Polyangium cellulosum</name>
    <dbReference type="NCBI Taxonomy" id="56"/>
    <lineage>
        <taxon>Bacteria</taxon>
        <taxon>Pseudomonadati</taxon>
        <taxon>Myxococcota</taxon>
        <taxon>Polyangia</taxon>
        <taxon>Polyangiales</taxon>
        <taxon>Polyangiaceae</taxon>
        <taxon>Sorangium</taxon>
    </lineage>
</organism>
<reference evidence="2 3" key="1">
    <citation type="submission" date="2014-02" db="EMBL/GenBank/DDBJ databases">
        <title>The small core and large imbalanced accessory genome model reveals a collaborative survival strategy of Sorangium cellulosum strains in nature.</title>
        <authorList>
            <person name="Han K."/>
            <person name="Peng R."/>
            <person name="Blom J."/>
            <person name="Li Y.-Z."/>
        </authorList>
    </citation>
    <scope>NUCLEOTIDE SEQUENCE [LARGE SCALE GENOMIC DNA]</scope>
    <source>
        <strain evidence="2 3">So0157-25</strain>
    </source>
</reference>
<accession>A0A150PRY4</accession>
<feature type="transmembrane region" description="Helical" evidence="1">
    <location>
        <begin position="161"/>
        <end position="194"/>
    </location>
</feature>
<keyword evidence="1" id="KW-0812">Transmembrane</keyword>
<comment type="caution">
    <text evidence="2">The sequence shown here is derived from an EMBL/GenBank/DDBJ whole genome shotgun (WGS) entry which is preliminary data.</text>
</comment>
<sequence length="202" mass="22045">MALVQYDEGLTMRQARAIYFDVNRFGADGGYGDAWVDFKLGPLPVPFPNTQARVRAVRYHDLHHVLTGYDTNTIGEFEISAWELGAGCKDFVAAWQLNLGGLIAGLLSAPRRTVRAFLRGRRSESLYGRPFEALLDRTVGDLRREMRVDAPPSGPTAGDVLWLALASLAGLVVGVVGFAFVLVVAPIGIVNLALRRRRHAAG</sequence>
<dbReference type="Proteomes" id="UP000075420">
    <property type="component" value="Unassembled WGS sequence"/>
</dbReference>
<evidence type="ECO:0008006" key="4">
    <source>
        <dbReference type="Google" id="ProtNLM"/>
    </source>
</evidence>